<feature type="transmembrane region" description="Helical" evidence="5">
    <location>
        <begin position="299"/>
        <end position="324"/>
    </location>
</feature>
<dbReference type="PANTHER" id="PTHR46641:SF2">
    <property type="entry name" value="FMRFAMIDE RECEPTOR"/>
    <property type="match status" value="1"/>
</dbReference>
<feature type="transmembrane region" description="Helical" evidence="5">
    <location>
        <begin position="160"/>
        <end position="177"/>
    </location>
</feature>
<dbReference type="OrthoDB" id="6281784at2759"/>
<evidence type="ECO:0000313" key="7">
    <source>
        <dbReference type="EMBL" id="OWF36407.1"/>
    </source>
</evidence>
<organism evidence="7 8">
    <name type="scientific">Mizuhopecten yessoensis</name>
    <name type="common">Japanese scallop</name>
    <name type="synonym">Patinopecten yessoensis</name>
    <dbReference type="NCBI Taxonomy" id="6573"/>
    <lineage>
        <taxon>Eukaryota</taxon>
        <taxon>Metazoa</taxon>
        <taxon>Spiralia</taxon>
        <taxon>Lophotrochozoa</taxon>
        <taxon>Mollusca</taxon>
        <taxon>Bivalvia</taxon>
        <taxon>Autobranchia</taxon>
        <taxon>Pteriomorphia</taxon>
        <taxon>Pectinida</taxon>
        <taxon>Pectinoidea</taxon>
        <taxon>Pectinidae</taxon>
        <taxon>Mizuhopecten</taxon>
    </lineage>
</organism>
<feature type="transmembrane region" description="Helical" evidence="5">
    <location>
        <begin position="41"/>
        <end position="62"/>
    </location>
</feature>
<evidence type="ECO:0000256" key="5">
    <source>
        <dbReference type="SAM" id="Phobius"/>
    </source>
</evidence>
<dbReference type="Gene3D" id="1.20.1070.10">
    <property type="entry name" value="Rhodopsin 7-helix transmembrane proteins"/>
    <property type="match status" value="1"/>
</dbReference>
<dbReference type="AlphaFoldDB" id="A0A210PIT4"/>
<dbReference type="STRING" id="6573.A0A210PIT4"/>
<dbReference type="GO" id="GO:0016020">
    <property type="term" value="C:membrane"/>
    <property type="evidence" value="ECO:0007669"/>
    <property type="project" value="UniProtKB-SubCell"/>
</dbReference>
<protein>
    <submittedName>
        <fullName evidence="7">FMRFamide receptor</fullName>
    </submittedName>
</protein>
<evidence type="ECO:0000259" key="6">
    <source>
        <dbReference type="PROSITE" id="PS50262"/>
    </source>
</evidence>
<dbReference type="InterPro" id="IPR052954">
    <property type="entry name" value="GPCR-Ligand_Int"/>
</dbReference>
<sequence length="385" mass="43797">MGVSETNFALNLSYGGKYIQDTGNSTDQLDAFYMQYVCNGIALPIISVLGVIGNILTMMVLWRKEMQSTTILFLCALVVTDTGIIIVACVALTPYSISLFHPELWYYKDVIYPNLYTAVFFLIMSIQQCNVWITVSVSVERYIAICHPFRAQKICTRKKTYITLMVITVISVAYNIPRLFATMARTPCTDPGQEVPADHDCFLLLTTEFGENFFYTKMYSVWMYASIIYIIPLSVLTVLNILIIMELMRMRARRAGMNIQDDQEANLSLVLVLIVVVFILCQTPGLFAQFDFLFNTVTMIKWLAVSNILFVANSSVNFLIYTLVGQKFRRVLLGVLKNLFGRKILSDVSRNSSRQSNGLELNHRQYAPVNSETHVENVEKVRLNE</sequence>
<keyword evidence="3 5" id="KW-1133">Transmembrane helix</keyword>
<evidence type="ECO:0000313" key="8">
    <source>
        <dbReference type="Proteomes" id="UP000242188"/>
    </source>
</evidence>
<evidence type="ECO:0000256" key="4">
    <source>
        <dbReference type="ARBA" id="ARBA00023136"/>
    </source>
</evidence>
<dbReference type="PANTHER" id="PTHR46641">
    <property type="entry name" value="FMRFAMIDE RECEPTOR-RELATED"/>
    <property type="match status" value="1"/>
</dbReference>
<feature type="transmembrane region" description="Helical" evidence="5">
    <location>
        <begin position="115"/>
        <end position="139"/>
    </location>
</feature>
<feature type="transmembrane region" description="Helical" evidence="5">
    <location>
        <begin position="71"/>
        <end position="95"/>
    </location>
</feature>
<feature type="domain" description="G-protein coupled receptors family 1 profile" evidence="6">
    <location>
        <begin position="53"/>
        <end position="321"/>
    </location>
</feature>
<keyword evidence="4 5" id="KW-0472">Membrane</keyword>
<evidence type="ECO:0000256" key="1">
    <source>
        <dbReference type="ARBA" id="ARBA00004370"/>
    </source>
</evidence>
<dbReference type="GO" id="GO:0004930">
    <property type="term" value="F:G protein-coupled receptor activity"/>
    <property type="evidence" value="ECO:0007669"/>
    <property type="project" value="InterPro"/>
</dbReference>
<comment type="caution">
    <text evidence="7">The sequence shown here is derived from an EMBL/GenBank/DDBJ whole genome shotgun (WGS) entry which is preliminary data.</text>
</comment>
<dbReference type="InterPro" id="IPR017452">
    <property type="entry name" value="GPCR_Rhodpsn_7TM"/>
</dbReference>
<dbReference type="Proteomes" id="UP000242188">
    <property type="component" value="Unassembled WGS sequence"/>
</dbReference>
<dbReference type="PROSITE" id="PS50262">
    <property type="entry name" value="G_PROTEIN_RECEP_F1_2"/>
    <property type="match status" value="1"/>
</dbReference>
<dbReference type="CDD" id="cd14978">
    <property type="entry name" value="7tmA_FMRFamide_R-like"/>
    <property type="match status" value="1"/>
</dbReference>
<name>A0A210PIT4_MIZYE</name>
<proteinExistence type="predicted"/>
<reference evidence="7 8" key="1">
    <citation type="journal article" date="2017" name="Nat. Ecol. Evol.">
        <title>Scallop genome provides insights into evolution of bilaterian karyotype and development.</title>
        <authorList>
            <person name="Wang S."/>
            <person name="Zhang J."/>
            <person name="Jiao W."/>
            <person name="Li J."/>
            <person name="Xun X."/>
            <person name="Sun Y."/>
            <person name="Guo X."/>
            <person name="Huan P."/>
            <person name="Dong B."/>
            <person name="Zhang L."/>
            <person name="Hu X."/>
            <person name="Sun X."/>
            <person name="Wang J."/>
            <person name="Zhao C."/>
            <person name="Wang Y."/>
            <person name="Wang D."/>
            <person name="Huang X."/>
            <person name="Wang R."/>
            <person name="Lv J."/>
            <person name="Li Y."/>
            <person name="Zhang Z."/>
            <person name="Liu B."/>
            <person name="Lu W."/>
            <person name="Hui Y."/>
            <person name="Liang J."/>
            <person name="Zhou Z."/>
            <person name="Hou R."/>
            <person name="Li X."/>
            <person name="Liu Y."/>
            <person name="Li H."/>
            <person name="Ning X."/>
            <person name="Lin Y."/>
            <person name="Zhao L."/>
            <person name="Xing Q."/>
            <person name="Dou J."/>
            <person name="Li Y."/>
            <person name="Mao J."/>
            <person name="Guo H."/>
            <person name="Dou H."/>
            <person name="Li T."/>
            <person name="Mu C."/>
            <person name="Jiang W."/>
            <person name="Fu Q."/>
            <person name="Fu X."/>
            <person name="Miao Y."/>
            <person name="Liu J."/>
            <person name="Yu Q."/>
            <person name="Li R."/>
            <person name="Liao H."/>
            <person name="Li X."/>
            <person name="Kong Y."/>
            <person name="Jiang Z."/>
            <person name="Chourrout D."/>
            <person name="Li R."/>
            <person name="Bao Z."/>
        </authorList>
    </citation>
    <scope>NUCLEOTIDE SEQUENCE [LARGE SCALE GENOMIC DNA]</scope>
    <source>
        <strain evidence="7 8">PY_sf001</strain>
    </source>
</reference>
<evidence type="ECO:0000256" key="2">
    <source>
        <dbReference type="ARBA" id="ARBA00022692"/>
    </source>
</evidence>
<dbReference type="InterPro" id="IPR000276">
    <property type="entry name" value="GPCR_Rhodpsn"/>
</dbReference>
<dbReference type="SUPFAM" id="SSF81321">
    <property type="entry name" value="Family A G protein-coupled receptor-like"/>
    <property type="match status" value="1"/>
</dbReference>
<dbReference type="Pfam" id="PF00001">
    <property type="entry name" value="7tm_1"/>
    <property type="match status" value="1"/>
</dbReference>
<dbReference type="EMBL" id="NEDP02076624">
    <property type="protein sequence ID" value="OWF36407.1"/>
    <property type="molecule type" value="Genomic_DNA"/>
</dbReference>
<keyword evidence="8" id="KW-1185">Reference proteome</keyword>
<dbReference type="PRINTS" id="PR00237">
    <property type="entry name" value="GPCRRHODOPSN"/>
</dbReference>
<keyword evidence="2 5" id="KW-0812">Transmembrane</keyword>
<evidence type="ECO:0000256" key="3">
    <source>
        <dbReference type="ARBA" id="ARBA00022989"/>
    </source>
</evidence>
<feature type="transmembrane region" description="Helical" evidence="5">
    <location>
        <begin position="221"/>
        <end position="244"/>
    </location>
</feature>
<feature type="transmembrane region" description="Helical" evidence="5">
    <location>
        <begin position="265"/>
        <end position="287"/>
    </location>
</feature>
<accession>A0A210PIT4</accession>
<gene>
    <name evidence="7" type="ORF">KP79_PYT05148</name>
</gene>
<keyword evidence="7" id="KW-0675">Receptor</keyword>
<comment type="subcellular location">
    <subcellularLocation>
        <location evidence="1">Membrane</location>
    </subcellularLocation>
</comment>